<protein>
    <submittedName>
        <fullName evidence="5">Autotransporter adhesin</fullName>
    </submittedName>
</protein>
<proteinExistence type="predicted"/>
<dbReference type="RefSeq" id="WP_101429859.1">
    <property type="nucleotide sequence ID" value="NZ_PCGZ01000005.1"/>
</dbReference>
<dbReference type="InterPro" id="IPR047149">
    <property type="entry name" value="KIF11-like"/>
</dbReference>
<gene>
    <name evidence="5" type="ORF">CQR46_0965</name>
</gene>
<comment type="subcellular location">
    <subcellularLocation>
        <location evidence="1">Cytoplasm</location>
        <location evidence="1">Cytoskeleton</location>
    </subcellularLocation>
</comment>
<dbReference type="GO" id="GO:0008574">
    <property type="term" value="F:plus-end-directed microtubule motor activity"/>
    <property type="evidence" value="ECO:0007669"/>
    <property type="project" value="TreeGrafter"/>
</dbReference>
<dbReference type="PANTHER" id="PTHR47970:SF12">
    <property type="entry name" value="KINESIN FAMILY MEMBER 11"/>
    <property type="match status" value="1"/>
</dbReference>
<dbReference type="PANTHER" id="PTHR47970">
    <property type="entry name" value="KINESIN-LIKE PROTEIN KIF11"/>
    <property type="match status" value="1"/>
</dbReference>
<keyword evidence="4" id="KW-0206">Cytoskeleton</keyword>
<sequence>MAQHIRLIPDTAALPYMVGRKALMAANRHSTHHVGSVRIPTGTGHDLLFGAHAKNGANWINDDGVQLPLLDTSGIESQISQADNRITNITQQITNIGTKLADANKAISAQTAKMQAQAQAITAQAAKDKQAVDDSITKLRAQASQMEKQAADDKSALQASIGKLQSQAQAITAQTAKDKATVDDSVSALTKRMTSAESTAQDLATHVTGLQSTVNGQASKLTTFDQRISANASAGAATAKLASDIKQTVTGLSATLSQTTTTANDALKQVAQVQVTAQGIKTTLSQHYATKDDVNAISVGGTNLLLGTSTPAVCKGDASKDCVFTSAYRFIKPLGQIGAGQYTLSFDYEYTGTLPTDKRAGFYPQPNVEPWIFYHHIPITTTGEVQHYTATIHVDNTSKQPVFGFRLDYLPGTLTISNCKIERGNKPTDWSPAPQDLQPAGDYATSTQVEQTAQGLSARINNNTTTIAGTKTDINQIKATAQGLQASLSDVTKTATSNTSTIAKYKATQDQLSATLTKTTQTAQGAATAAAKAQATADGISVNLSKSYTTSAEADAKYATQASVKATADGISAQFATQAKTNKGYETQIASIQATAQGITQQLSDVTKTANSTQTTVTTLKQTVAGNTSQIKQTTDTAQGLLTKTQQLSNSIDGLKLNLTSNYATKTDLAHVSVGGTNLLVDTKAFGQSNAQPGTTGYLQVFGRTGDPYNGFTSRSTISTDPRMYTVGRWTVNDVDADTDWTVSFYAKGTGTVGVYFFTDHHNNVDTAHSHSSTGEPVRDNDGQTQLTLTTQWRRYSVTWHIGDANQYNHTKHLLIRNDSGAQFSVCAVKLERGTRATDWSPAPQDLQPAGDYATVKNFAQYQATVQSLSAQIGQVAKTAAGTQTDINQIKVTAKGLQASLSDVTKTADSTSKSLTQYKAAQDQLSAQLSKTTSTAQGAVTAAAKAQATADGISLNLSKNYTSAKDADAKYATQAALKTTSDGITAQFSKTSSSIAGIQHDVNSIKVDATGIHGTLTQITNGQGVTNKTVKSIQDTISGMQSTLTSTTKTANSALTNTTTLKTGLNSVNLTMSQHYQQMLANTQQGENLIPNGNADPNAKPFNGWKINNHAYEIVFPGKQTRVDFVYYDTTHPILAGHTYRFSVQARVISGTCSGSDRIVWGFGPSWSAHAINLAGVGADWVTQSFDLSVSVNQVMIFMSSYVSSAGAKTVQLRALSVIDVTAAAQAQTAAGTALTKYASLSADLNGFKSSVGQTYLPKGDAAKTYTTNSQVQQTAKQISAQVVSAYKGADGSGLATKTSLAATKKDILAQVSKDYTTKDGVTQQLNSKVQQTATSLTTTFTNRLNAVKTQASNTQTQVNSIQAMIREDSAGIHVGRLVNGKQVGYSALVGSDGSFNVLDGDGVKYAQLKPLDLLLGTMSGKVGNARIHVDADGMGITYQQNSGVKSDFKDPTTYGMQTGNGGIALIAPDGSRIALGPGGINIHSSDGSDISVGKGGIHVTDPTGAHLNLQPTSIDIATHDGHERIGVSDGGMALVWQGKHQLATGPIAGELYLNSRQLRHV</sequence>
<reference evidence="5 6" key="1">
    <citation type="submission" date="2017-10" db="EMBL/GenBank/DDBJ databases">
        <title>Bifidobacterium genomics.</title>
        <authorList>
            <person name="Lugli G.A."/>
            <person name="Milani C."/>
            <person name="Mancabelli L."/>
        </authorList>
    </citation>
    <scope>NUCLEOTIDE SEQUENCE [LARGE SCALE GENOMIC DNA]</scope>
    <source>
        <strain evidence="5 6">1524B</strain>
    </source>
</reference>
<evidence type="ECO:0000313" key="5">
    <source>
        <dbReference type="EMBL" id="PKU90769.1"/>
    </source>
</evidence>
<evidence type="ECO:0000256" key="4">
    <source>
        <dbReference type="ARBA" id="ARBA00023212"/>
    </source>
</evidence>
<dbReference type="Proteomes" id="UP000233730">
    <property type="component" value="Unassembled WGS sequence"/>
</dbReference>
<name>A0A2N3QHL5_9BIFI</name>
<dbReference type="GO" id="GO:0005876">
    <property type="term" value="C:spindle microtubule"/>
    <property type="evidence" value="ECO:0007669"/>
    <property type="project" value="TreeGrafter"/>
</dbReference>
<keyword evidence="2" id="KW-0963">Cytoplasm</keyword>
<evidence type="ECO:0000256" key="3">
    <source>
        <dbReference type="ARBA" id="ARBA00023175"/>
    </source>
</evidence>
<dbReference type="EMBL" id="PCGZ01000005">
    <property type="protein sequence ID" value="PKU90769.1"/>
    <property type="molecule type" value="Genomic_DNA"/>
</dbReference>
<evidence type="ECO:0000256" key="2">
    <source>
        <dbReference type="ARBA" id="ARBA00022490"/>
    </source>
</evidence>
<organism evidence="5 6">
    <name type="scientific">Bifidobacterium pseudolongum subsp. globosum</name>
    <dbReference type="NCBI Taxonomy" id="1690"/>
    <lineage>
        <taxon>Bacteria</taxon>
        <taxon>Bacillati</taxon>
        <taxon>Actinomycetota</taxon>
        <taxon>Actinomycetes</taxon>
        <taxon>Bifidobacteriales</taxon>
        <taxon>Bifidobacteriaceae</taxon>
        <taxon>Bifidobacterium</taxon>
    </lineage>
</organism>
<evidence type="ECO:0000313" key="6">
    <source>
        <dbReference type="Proteomes" id="UP000233730"/>
    </source>
</evidence>
<dbReference type="GO" id="GO:0072686">
    <property type="term" value="C:mitotic spindle"/>
    <property type="evidence" value="ECO:0007669"/>
    <property type="project" value="TreeGrafter"/>
</dbReference>
<accession>A0A2N3QHL5</accession>
<dbReference type="GO" id="GO:0051231">
    <property type="term" value="P:spindle elongation"/>
    <property type="evidence" value="ECO:0007669"/>
    <property type="project" value="TreeGrafter"/>
</dbReference>
<evidence type="ECO:0000256" key="1">
    <source>
        <dbReference type="ARBA" id="ARBA00004245"/>
    </source>
</evidence>
<keyword evidence="3" id="KW-0505">Motor protein</keyword>
<comment type="caution">
    <text evidence="5">The sequence shown here is derived from an EMBL/GenBank/DDBJ whole genome shotgun (WGS) entry which is preliminary data.</text>
</comment>